<reference evidence="1 2" key="1">
    <citation type="submission" date="2018-06" db="EMBL/GenBank/DDBJ databases">
        <authorList>
            <consortium name="Pathogen Informatics"/>
            <person name="Doyle S."/>
        </authorList>
    </citation>
    <scope>NUCLEOTIDE SEQUENCE [LARGE SCALE GENOMIC DNA]</scope>
    <source>
        <strain evidence="1 2">NCTC11978</strain>
    </source>
</reference>
<accession>A0A378KNP5</accession>
<name>A0A378KNP5_9GAMM</name>
<dbReference type="InterPro" id="IPR036770">
    <property type="entry name" value="Ankyrin_rpt-contain_sf"/>
</dbReference>
<sequence>MTSKIEYLQQLILKNNHEEISNLLHEKSDFVNEKDSRGRTALVYLMDKLGLKEITPEHFKKTALILLNKGADPTQLSSYLDGNTLLHHLVVSNKNGIHDKDIDNGFVAKSCLLR</sequence>
<dbReference type="Proteomes" id="UP000254033">
    <property type="component" value="Unassembled WGS sequence"/>
</dbReference>
<dbReference type="RefSeq" id="WP_115176583.1">
    <property type="nucleotide sequence ID" value="NZ_UGNY01000002.1"/>
</dbReference>
<protein>
    <submittedName>
        <fullName evidence="1">Ankyrin repeat protein</fullName>
    </submittedName>
</protein>
<evidence type="ECO:0000313" key="2">
    <source>
        <dbReference type="Proteomes" id="UP000254033"/>
    </source>
</evidence>
<dbReference type="AlphaFoldDB" id="A0A378KNP5"/>
<dbReference type="EMBL" id="UGNY01000002">
    <property type="protein sequence ID" value="STX88390.1"/>
    <property type="molecule type" value="Genomic_DNA"/>
</dbReference>
<organism evidence="1 2">
    <name type="scientific">Legionella feeleii</name>
    <dbReference type="NCBI Taxonomy" id="453"/>
    <lineage>
        <taxon>Bacteria</taxon>
        <taxon>Pseudomonadati</taxon>
        <taxon>Pseudomonadota</taxon>
        <taxon>Gammaproteobacteria</taxon>
        <taxon>Legionellales</taxon>
        <taxon>Legionellaceae</taxon>
        <taxon>Legionella</taxon>
    </lineage>
</organism>
<dbReference type="SUPFAM" id="SSF48403">
    <property type="entry name" value="Ankyrin repeat"/>
    <property type="match status" value="1"/>
</dbReference>
<evidence type="ECO:0000313" key="1">
    <source>
        <dbReference type="EMBL" id="STX88390.1"/>
    </source>
</evidence>
<gene>
    <name evidence="1" type="ORF">NCTC11978_03407</name>
</gene>
<proteinExistence type="predicted"/>
<dbReference type="Gene3D" id="1.25.40.20">
    <property type="entry name" value="Ankyrin repeat-containing domain"/>
    <property type="match status" value="1"/>
</dbReference>